<dbReference type="Proteomes" id="UP000504623">
    <property type="component" value="Unplaced"/>
</dbReference>
<comment type="subcellular location">
    <subcellularLocation>
        <location evidence="1 6">Secreted</location>
    </subcellularLocation>
</comment>
<dbReference type="GO" id="GO:0042742">
    <property type="term" value="P:defense response to bacterium"/>
    <property type="evidence" value="ECO:0007669"/>
    <property type="project" value="UniProtKB-UniRule"/>
</dbReference>
<feature type="signal peptide" evidence="6">
    <location>
        <begin position="1"/>
        <end position="19"/>
    </location>
</feature>
<keyword evidence="5" id="KW-1015">Disulfide bond</keyword>
<evidence type="ECO:0000256" key="6">
    <source>
        <dbReference type="RuleBase" id="RU231113"/>
    </source>
</evidence>
<sequence length="84" mass="9945">MKLLFLFLIIFLAMEPVVSERCWMEGHCRLVCKDDEDTVSRCPSRKRCCILNRYLTIEPVVIDIERTAWSTIWKPPKDLKGMKK</sequence>
<gene>
    <name evidence="9" type="primary">DEFB119</name>
</gene>
<dbReference type="GO" id="GO:0045087">
    <property type="term" value="P:innate immune response"/>
    <property type="evidence" value="ECO:0007669"/>
    <property type="project" value="InterPro"/>
</dbReference>
<evidence type="ECO:0000256" key="2">
    <source>
        <dbReference type="ARBA" id="ARBA00007371"/>
    </source>
</evidence>
<dbReference type="RefSeq" id="XP_006860836.1">
    <property type="nucleotide sequence ID" value="XM_006860774.1"/>
</dbReference>
<name>A0A9B0WMC0_CHRAS</name>
<evidence type="ECO:0000313" key="9">
    <source>
        <dbReference type="RefSeq" id="XP_006860836.1"/>
    </source>
</evidence>
<keyword evidence="3 6" id="KW-0964">Secreted</keyword>
<evidence type="ECO:0000259" key="7">
    <source>
        <dbReference type="Pfam" id="PF13841"/>
    </source>
</evidence>
<dbReference type="GeneID" id="102825076"/>
<protein>
    <recommendedName>
        <fullName evidence="6">Beta-defensin</fullName>
    </recommendedName>
</protein>
<accession>A0A9B0WMC0</accession>
<proteinExistence type="inferred from homology"/>
<reference evidence="9" key="1">
    <citation type="submission" date="2025-08" db="UniProtKB">
        <authorList>
            <consortium name="RefSeq"/>
        </authorList>
    </citation>
    <scope>IDENTIFICATION</scope>
    <source>
        <tissue evidence="9">Spleen</tissue>
    </source>
</reference>
<feature type="domain" description="Beta-defensin" evidence="7">
    <location>
        <begin position="21"/>
        <end position="49"/>
    </location>
</feature>
<evidence type="ECO:0000256" key="3">
    <source>
        <dbReference type="ARBA" id="ARBA00022525"/>
    </source>
</evidence>
<dbReference type="GO" id="GO:0005576">
    <property type="term" value="C:extracellular region"/>
    <property type="evidence" value="ECO:0007669"/>
    <property type="project" value="UniProtKB-SubCell"/>
</dbReference>
<evidence type="ECO:0000256" key="4">
    <source>
        <dbReference type="ARBA" id="ARBA00022729"/>
    </source>
</evidence>
<organism evidence="8 9">
    <name type="scientific">Chrysochloris asiatica</name>
    <name type="common">Cape golden mole</name>
    <dbReference type="NCBI Taxonomy" id="185453"/>
    <lineage>
        <taxon>Eukaryota</taxon>
        <taxon>Metazoa</taxon>
        <taxon>Chordata</taxon>
        <taxon>Craniata</taxon>
        <taxon>Vertebrata</taxon>
        <taxon>Euteleostomi</taxon>
        <taxon>Mammalia</taxon>
        <taxon>Eutheria</taxon>
        <taxon>Afrotheria</taxon>
        <taxon>Chrysochloridae</taxon>
        <taxon>Chrysochlorinae</taxon>
        <taxon>Chrysochloris</taxon>
    </lineage>
</organism>
<dbReference type="Gene3D" id="3.10.360.10">
    <property type="entry name" value="Antimicrobial Peptide, Beta-defensin 2, Chain A"/>
    <property type="match status" value="1"/>
</dbReference>
<keyword evidence="8" id="KW-1185">Reference proteome</keyword>
<keyword evidence="4 6" id="KW-0732">Signal</keyword>
<dbReference type="Pfam" id="PF13841">
    <property type="entry name" value="Defensin_beta_2"/>
    <property type="match status" value="1"/>
</dbReference>
<comment type="function">
    <text evidence="6">Has antibacterial activity.</text>
</comment>
<evidence type="ECO:0000256" key="1">
    <source>
        <dbReference type="ARBA" id="ARBA00004613"/>
    </source>
</evidence>
<keyword evidence="6" id="KW-0044">Antibiotic</keyword>
<feature type="chain" id="PRO_5039743908" description="Beta-defensin" evidence="6">
    <location>
        <begin position="20"/>
        <end position="84"/>
    </location>
</feature>
<comment type="similarity">
    <text evidence="2 6">Belongs to the beta-defensin family.</text>
</comment>
<keyword evidence="6" id="KW-0211">Defensin</keyword>
<keyword evidence="6" id="KW-0929">Antimicrobial</keyword>
<evidence type="ECO:0000313" key="8">
    <source>
        <dbReference type="Proteomes" id="UP000504623"/>
    </source>
</evidence>
<dbReference type="CTD" id="245932"/>
<evidence type="ECO:0000256" key="5">
    <source>
        <dbReference type="ARBA" id="ARBA00023157"/>
    </source>
</evidence>
<dbReference type="OrthoDB" id="9624411at2759"/>
<dbReference type="AlphaFoldDB" id="A0A9B0WMC0"/>
<dbReference type="InterPro" id="IPR025933">
    <property type="entry name" value="Beta_defensin_dom"/>
</dbReference>